<gene>
    <name evidence="4" type="ORF">AVDCRST_MAG72-62</name>
</gene>
<dbReference type="Gene3D" id="3.40.50.1820">
    <property type="entry name" value="alpha/beta hydrolase"/>
    <property type="match status" value="1"/>
</dbReference>
<protein>
    <submittedName>
        <fullName evidence="4">Acriflavin resistance protein</fullName>
    </submittedName>
</protein>
<reference evidence="4" key="1">
    <citation type="submission" date="2020-02" db="EMBL/GenBank/DDBJ databases">
        <authorList>
            <person name="Meier V. D."/>
        </authorList>
    </citation>
    <scope>NUCLEOTIDE SEQUENCE</scope>
    <source>
        <strain evidence="4">AVDCRST_MAG72</strain>
    </source>
</reference>
<dbReference type="PANTHER" id="PTHR43798:SF31">
    <property type="entry name" value="AB HYDROLASE SUPERFAMILY PROTEIN YCLE"/>
    <property type="match status" value="1"/>
</dbReference>
<organism evidence="4">
    <name type="scientific">uncultured Nocardioidaceae bacterium</name>
    <dbReference type="NCBI Taxonomy" id="253824"/>
    <lineage>
        <taxon>Bacteria</taxon>
        <taxon>Bacillati</taxon>
        <taxon>Actinomycetota</taxon>
        <taxon>Actinomycetes</taxon>
        <taxon>Propionibacteriales</taxon>
        <taxon>Nocardioidaceae</taxon>
        <taxon>environmental samples</taxon>
    </lineage>
</organism>
<dbReference type="AlphaFoldDB" id="A0A6J4LB09"/>
<dbReference type="GO" id="GO:0006508">
    <property type="term" value="P:proteolysis"/>
    <property type="evidence" value="ECO:0007669"/>
    <property type="project" value="InterPro"/>
</dbReference>
<evidence type="ECO:0000256" key="1">
    <source>
        <dbReference type="ARBA" id="ARBA00010088"/>
    </source>
</evidence>
<accession>A0A6J4LB09</accession>
<dbReference type="PANTHER" id="PTHR43798">
    <property type="entry name" value="MONOACYLGLYCEROL LIPASE"/>
    <property type="match status" value="1"/>
</dbReference>
<dbReference type="SUPFAM" id="SSF53474">
    <property type="entry name" value="alpha/beta-Hydrolases"/>
    <property type="match status" value="1"/>
</dbReference>
<evidence type="ECO:0000313" key="4">
    <source>
        <dbReference type="EMBL" id="CAA9326939.1"/>
    </source>
</evidence>
<dbReference type="PRINTS" id="PR00793">
    <property type="entry name" value="PROAMNOPTASE"/>
</dbReference>
<dbReference type="GO" id="GO:0016020">
    <property type="term" value="C:membrane"/>
    <property type="evidence" value="ECO:0007669"/>
    <property type="project" value="TreeGrafter"/>
</dbReference>
<dbReference type="Pfam" id="PF12697">
    <property type="entry name" value="Abhydrolase_6"/>
    <property type="match status" value="1"/>
</dbReference>
<sequence length="296" mass="30980">MTRVGFTAATSSGELTGWVTGEGPRVVAIHGGPGMSYDYLDVPVTELAARYQVATFQQRGLAPSAEKGEFTITEALADLVAVLDGLGWETAYLMGHSWGGHLAFHAAVGIAGRLDGVLSVDPLGAVGDGGAEAFGAEMLARVPESDRERARVLDEKDTAGESTPAEDLEAFSLFWPSYFGDPAAAPAVPPVKLSQPAFQGLWRDLQARLPELESSLPSITVPLGVLVGELSPTPTSAGTESADRIPGAWSYVVPGAGHLLWYEAPGSLLAAMDRLVGGGKDHSLRPTASWRQKTSG</sequence>
<proteinExistence type="inferred from homology"/>
<dbReference type="InterPro" id="IPR050266">
    <property type="entry name" value="AB_hydrolase_sf"/>
</dbReference>
<dbReference type="InterPro" id="IPR002410">
    <property type="entry name" value="Peptidase_S33"/>
</dbReference>
<evidence type="ECO:0000256" key="2">
    <source>
        <dbReference type="ARBA" id="ARBA00022801"/>
    </source>
</evidence>
<dbReference type="InterPro" id="IPR029058">
    <property type="entry name" value="AB_hydrolase_fold"/>
</dbReference>
<feature type="domain" description="AB hydrolase-1" evidence="3">
    <location>
        <begin position="26"/>
        <end position="270"/>
    </location>
</feature>
<keyword evidence="2" id="KW-0378">Hydrolase</keyword>
<dbReference type="InterPro" id="IPR000073">
    <property type="entry name" value="AB_hydrolase_1"/>
</dbReference>
<dbReference type="GO" id="GO:0004177">
    <property type="term" value="F:aminopeptidase activity"/>
    <property type="evidence" value="ECO:0007669"/>
    <property type="project" value="UniProtKB-EC"/>
</dbReference>
<evidence type="ECO:0000259" key="3">
    <source>
        <dbReference type="Pfam" id="PF12697"/>
    </source>
</evidence>
<name>A0A6J4LB09_9ACTN</name>
<dbReference type="EMBL" id="CADCUJ010000002">
    <property type="protein sequence ID" value="CAA9326939.1"/>
    <property type="molecule type" value="Genomic_DNA"/>
</dbReference>
<comment type="similarity">
    <text evidence="1">Belongs to the peptidase S33 family.</text>
</comment>